<dbReference type="Proteomes" id="UP000431533">
    <property type="component" value="Unassembled WGS sequence"/>
</dbReference>
<accession>A0A8H8R5V3</accession>
<dbReference type="PROSITE" id="PS50097">
    <property type="entry name" value="BTB"/>
    <property type="match status" value="1"/>
</dbReference>
<dbReference type="SUPFAM" id="SSF54695">
    <property type="entry name" value="POZ domain"/>
    <property type="match status" value="1"/>
</dbReference>
<dbReference type="PANTHER" id="PTHR47843">
    <property type="entry name" value="BTB DOMAIN-CONTAINING PROTEIN-RELATED"/>
    <property type="match status" value="1"/>
</dbReference>
<dbReference type="Gene3D" id="3.30.710.10">
    <property type="entry name" value="Potassium Channel Kv1.1, Chain A"/>
    <property type="match status" value="1"/>
</dbReference>
<dbReference type="SMART" id="SM00225">
    <property type="entry name" value="BTB"/>
    <property type="match status" value="1"/>
</dbReference>
<dbReference type="PANTHER" id="PTHR47843:SF2">
    <property type="entry name" value="BTB DOMAIN-CONTAINING PROTEIN"/>
    <property type="match status" value="1"/>
</dbReference>
<proteinExistence type="predicted"/>
<dbReference type="CDD" id="cd18186">
    <property type="entry name" value="BTB_POZ_ZBTB_KLHL-like"/>
    <property type="match status" value="1"/>
</dbReference>
<organism evidence="2 3">
    <name type="scientific">Lachnellula hyalina</name>
    <dbReference type="NCBI Taxonomy" id="1316788"/>
    <lineage>
        <taxon>Eukaryota</taxon>
        <taxon>Fungi</taxon>
        <taxon>Dikarya</taxon>
        <taxon>Ascomycota</taxon>
        <taxon>Pezizomycotina</taxon>
        <taxon>Leotiomycetes</taxon>
        <taxon>Helotiales</taxon>
        <taxon>Lachnaceae</taxon>
        <taxon>Lachnellula</taxon>
    </lineage>
</organism>
<dbReference type="RefSeq" id="XP_031007686.1">
    <property type="nucleotide sequence ID" value="XM_031146667.1"/>
</dbReference>
<dbReference type="AlphaFoldDB" id="A0A8H8R5V3"/>
<dbReference type="InterPro" id="IPR000210">
    <property type="entry name" value="BTB/POZ_dom"/>
</dbReference>
<dbReference type="OrthoDB" id="194443at2759"/>
<comment type="caution">
    <text evidence="2">The sequence shown here is derived from an EMBL/GenBank/DDBJ whole genome shotgun (WGS) entry which is preliminary data.</text>
</comment>
<dbReference type="InterPro" id="IPR011333">
    <property type="entry name" value="SKP1/BTB/POZ_sf"/>
</dbReference>
<evidence type="ECO:0000313" key="2">
    <source>
        <dbReference type="EMBL" id="TVY28898.1"/>
    </source>
</evidence>
<evidence type="ECO:0000313" key="3">
    <source>
        <dbReference type="Proteomes" id="UP000431533"/>
    </source>
</evidence>
<feature type="domain" description="BTB" evidence="1">
    <location>
        <begin position="38"/>
        <end position="109"/>
    </location>
</feature>
<dbReference type="GeneID" id="41981885"/>
<reference evidence="2 3" key="1">
    <citation type="submission" date="2018-05" db="EMBL/GenBank/DDBJ databases">
        <title>Genome sequencing and assembly of the regulated plant pathogen Lachnellula willkommii and related sister species for the development of diagnostic species identification markers.</title>
        <authorList>
            <person name="Giroux E."/>
            <person name="Bilodeau G."/>
        </authorList>
    </citation>
    <scope>NUCLEOTIDE SEQUENCE [LARGE SCALE GENOMIC DNA]</scope>
    <source>
        <strain evidence="2 3">CBS 185.66</strain>
    </source>
</reference>
<name>A0A8H8R5V3_9HELO</name>
<gene>
    <name evidence="2" type="ORF">LHYA1_G001687</name>
</gene>
<protein>
    <recommendedName>
        <fullName evidence="1">BTB domain-containing protein</fullName>
    </recommendedName>
</protein>
<sequence>MTPVSPAASPSMIVKLKLKMKGKPKQNGPNFSSGSGHQVVTILAGSGEKEEKFIVHKQFACHYSPVFKVAFESGFIEGQTQTYKLDDVEPKVVQVLLHWLYTQKLDIEVAREQDSQNFLHLEEPFILAVSLWALADKLLLPGLQNEVVDWIDRVCREEEYAPTHCLKHVYNCTGAGSLLRKLFISQTAHYIPSNWYTTQAKDFPQEFLIDLAEYFSTEFAAKHTIEAMKTFYNQAGMISKAGKDCFVQIKGNTDGVEFLEDDTSMSGYYGI</sequence>
<evidence type="ECO:0000259" key="1">
    <source>
        <dbReference type="PROSITE" id="PS50097"/>
    </source>
</evidence>
<dbReference type="EMBL" id="QGMH01000024">
    <property type="protein sequence ID" value="TVY28898.1"/>
    <property type="molecule type" value="Genomic_DNA"/>
</dbReference>
<keyword evidence="3" id="KW-1185">Reference proteome</keyword>
<dbReference type="Pfam" id="PF00651">
    <property type="entry name" value="BTB"/>
    <property type="match status" value="1"/>
</dbReference>